<gene>
    <name evidence="1" type="ORF">FEN17_10665</name>
</gene>
<dbReference type="OrthoDB" id="981332at2"/>
<dbReference type="Proteomes" id="UP000306402">
    <property type="component" value="Unassembled WGS sequence"/>
</dbReference>
<protein>
    <recommendedName>
        <fullName evidence="3">Lipoprotein</fullName>
    </recommendedName>
</protein>
<dbReference type="EMBL" id="VCEJ01000004">
    <property type="protein sequence ID" value="TLU99970.1"/>
    <property type="molecule type" value="Genomic_DNA"/>
</dbReference>
<name>A0A5R9KUS2_9BACT</name>
<sequence length="133" mass="15032">MTYTFNKKLVIFCIIALTACSTPPDKLGSLDLKKWRSDRKGCNNVRVGLEKDFKAAQGQLMGKFADEIGDLLGRPDIHQLGERNLKYYVYFLEKGPQCDNIQSKSEAEKVILKFNAVGLLSEITYQKLPLSEL</sequence>
<dbReference type="AlphaFoldDB" id="A0A5R9KUS2"/>
<comment type="caution">
    <text evidence="1">The sequence shown here is derived from an EMBL/GenBank/DDBJ whole genome shotgun (WGS) entry which is preliminary data.</text>
</comment>
<organism evidence="1 2">
    <name type="scientific">Dyadobacter luticola</name>
    <dbReference type="NCBI Taxonomy" id="1979387"/>
    <lineage>
        <taxon>Bacteria</taxon>
        <taxon>Pseudomonadati</taxon>
        <taxon>Bacteroidota</taxon>
        <taxon>Cytophagia</taxon>
        <taxon>Cytophagales</taxon>
        <taxon>Spirosomataceae</taxon>
        <taxon>Dyadobacter</taxon>
    </lineage>
</organism>
<reference evidence="1 2" key="1">
    <citation type="submission" date="2019-05" db="EMBL/GenBank/DDBJ databases">
        <authorList>
            <person name="Qu J.-H."/>
        </authorList>
    </citation>
    <scope>NUCLEOTIDE SEQUENCE [LARGE SCALE GENOMIC DNA]</scope>
    <source>
        <strain evidence="1 2">T17</strain>
    </source>
</reference>
<evidence type="ECO:0000313" key="1">
    <source>
        <dbReference type="EMBL" id="TLU99970.1"/>
    </source>
</evidence>
<keyword evidence="2" id="KW-1185">Reference proteome</keyword>
<evidence type="ECO:0008006" key="3">
    <source>
        <dbReference type="Google" id="ProtNLM"/>
    </source>
</evidence>
<dbReference type="PROSITE" id="PS51257">
    <property type="entry name" value="PROKAR_LIPOPROTEIN"/>
    <property type="match status" value="1"/>
</dbReference>
<proteinExistence type="predicted"/>
<accession>A0A5R9KUS2</accession>
<evidence type="ECO:0000313" key="2">
    <source>
        <dbReference type="Proteomes" id="UP000306402"/>
    </source>
</evidence>
<dbReference type="RefSeq" id="WP_138365357.1">
    <property type="nucleotide sequence ID" value="NZ_VCEJ01000004.1"/>
</dbReference>